<name>A0ABR3VRB5_HUMIN</name>
<feature type="coiled-coil region" evidence="1">
    <location>
        <begin position="72"/>
        <end position="188"/>
    </location>
</feature>
<protein>
    <submittedName>
        <fullName evidence="2">Uncharacterized protein</fullName>
    </submittedName>
</protein>
<keyword evidence="3" id="KW-1185">Reference proteome</keyword>
<accession>A0ABR3VRB5</accession>
<reference evidence="2 3" key="1">
    <citation type="journal article" date="2024" name="Commun. Biol.">
        <title>Comparative genomic analysis of thermophilic fungi reveals convergent evolutionary adaptations and gene losses.</title>
        <authorList>
            <person name="Steindorff A.S."/>
            <person name="Aguilar-Pontes M.V."/>
            <person name="Robinson A.J."/>
            <person name="Andreopoulos B."/>
            <person name="LaButti K."/>
            <person name="Kuo A."/>
            <person name="Mondo S."/>
            <person name="Riley R."/>
            <person name="Otillar R."/>
            <person name="Haridas S."/>
            <person name="Lipzen A."/>
            <person name="Grimwood J."/>
            <person name="Schmutz J."/>
            <person name="Clum A."/>
            <person name="Reid I.D."/>
            <person name="Moisan M.C."/>
            <person name="Butler G."/>
            <person name="Nguyen T.T.M."/>
            <person name="Dewar K."/>
            <person name="Conant G."/>
            <person name="Drula E."/>
            <person name="Henrissat B."/>
            <person name="Hansel C."/>
            <person name="Singer S."/>
            <person name="Hutchinson M.I."/>
            <person name="de Vries R.P."/>
            <person name="Natvig D.O."/>
            <person name="Powell A.J."/>
            <person name="Tsang A."/>
            <person name="Grigoriev I.V."/>
        </authorList>
    </citation>
    <scope>NUCLEOTIDE SEQUENCE [LARGE SCALE GENOMIC DNA]</scope>
    <source>
        <strain evidence="2 3">CBS 620.91</strain>
    </source>
</reference>
<dbReference type="Proteomes" id="UP001583172">
    <property type="component" value="Unassembled WGS sequence"/>
</dbReference>
<evidence type="ECO:0000313" key="3">
    <source>
        <dbReference type="Proteomes" id="UP001583172"/>
    </source>
</evidence>
<evidence type="ECO:0000256" key="1">
    <source>
        <dbReference type="SAM" id="Coils"/>
    </source>
</evidence>
<comment type="caution">
    <text evidence="2">The sequence shown here is derived from an EMBL/GenBank/DDBJ whole genome shotgun (WGS) entry which is preliminary data.</text>
</comment>
<dbReference type="EMBL" id="JAZGSY010000014">
    <property type="protein sequence ID" value="KAL1843556.1"/>
    <property type="molecule type" value="Genomic_DNA"/>
</dbReference>
<organism evidence="2 3">
    <name type="scientific">Humicola insolens</name>
    <name type="common">Soft-rot fungus</name>
    <dbReference type="NCBI Taxonomy" id="85995"/>
    <lineage>
        <taxon>Eukaryota</taxon>
        <taxon>Fungi</taxon>
        <taxon>Dikarya</taxon>
        <taxon>Ascomycota</taxon>
        <taxon>Pezizomycotina</taxon>
        <taxon>Sordariomycetes</taxon>
        <taxon>Sordariomycetidae</taxon>
        <taxon>Sordariales</taxon>
        <taxon>Chaetomiaceae</taxon>
        <taxon>Mycothermus</taxon>
    </lineage>
</organism>
<sequence length="316" mass="35674">MASDRSNHHQSALNSMASTEIEARIAALVARELECTRKHRELEARERAVAKRETDIAARERAVAKRQADADNREASLRMRAVELDKQRQKAEIEQAKLATSTNELAQLRDDMVQLRMELREDRVILEQARAELHEDRAIIAQARASAAKEFAALDEMREEAEQTMAALDDIRQKAEKAQGSLMEWMARASQTDSSLTGHIDQLTTQLESQPSHPNIEAQISDTCTAVQSLKHDIAQVMAGLVRVQWTQNVRGKDIDRIRAAVRQGVTTTRDTRCEVLAAIETLTMDMKAELMPIFTSMMNVGIPDPNNPRKRRFIQ</sequence>
<proteinExistence type="predicted"/>
<gene>
    <name evidence="2" type="ORF">VTJ49DRAFT_1149</name>
</gene>
<keyword evidence="1" id="KW-0175">Coiled coil</keyword>
<evidence type="ECO:0000313" key="2">
    <source>
        <dbReference type="EMBL" id="KAL1843556.1"/>
    </source>
</evidence>